<name>A0A8J6NWA4_9BACT</name>
<keyword evidence="4 12" id="KW-0132">Cell division</keyword>
<evidence type="ECO:0000256" key="3">
    <source>
        <dbReference type="ARBA" id="ARBA00022490"/>
    </source>
</evidence>
<dbReference type="GO" id="GO:0051301">
    <property type="term" value="P:cell division"/>
    <property type="evidence" value="ECO:0007669"/>
    <property type="project" value="UniProtKB-KW"/>
</dbReference>
<comment type="subcellular location">
    <subcellularLocation>
        <location evidence="1 12">Cytoplasm</location>
    </subcellularLocation>
</comment>
<feature type="binding site" evidence="12">
    <location>
        <position position="326"/>
    </location>
    <ligand>
        <name>UDP-N-acetyl-alpha-D-glucosamine</name>
        <dbReference type="ChEBI" id="CHEBI:57705"/>
    </ligand>
</feature>
<dbReference type="CDD" id="cd01555">
    <property type="entry name" value="UdpNAET"/>
    <property type="match status" value="1"/>
</dbReference>
<evidence type="ECO:0000256" key="5">
    <source>
        <dbReference type="ARBA" id="ARBA00022679"/>
    </source>
</evidence>
<evidence type="ECO:0000256" key="10">
    <source>
        <dbReference type="ARBA" id="ARBA00038367"/>
    </source>
</evidence>
<dbReference type="PANTHER" id="PTHR43783:SF1">
    <property type="entry name" value="UDP-N-ACETYLGLUCOSAMINE 1-CARBOXYVINYLTRANSFERASE"/>
    <property type="match status" value="1"/>
</dbReference>
<evidence type="ECO:0000256" key="12">
    <source>
        <dbReference type="HAMAP-Rule" id="MF_00111"/>
    </source>
</evidence>
<comment type="pathway">
    <text evidence="2 12">Cell wall biogenesis; peptidoglycan biosynthesis.</text>
</comment>
<evidence type="ECO:0000256" key="7">
    <source>
        <dbReference type="ARBA" id="ARBA00022984"/>
    </source>
</evidence>
<dbReference type="GO" id="GO:0005737">
    <property type="term" value="C:cytoplasm"/>
    <property type="evidence" value="ECO:0007669"/>
    <property type="project" value="UniProtKB-SubCell"/>
</dbReference>
<dbReference type="AlphaFoldDB" id="A0A8J6NWA4"/>
<comment type="caution">
    <text evidence="12">Lacks conserved residue(s) required for the propagation of feature annotation.</text>
</comment>
<evidence type="ECO:0000313" key="15">
    <source>
        <dbReference type="Proteomes" id="UP000603434"/>
    </source>
</evidence>
<dbReference type="NCBIfam" id="NF006873">
    <property type="entry name" value="PRK09369.1"/>
    <property type="match status" value="1"/>
</dbReference>
<keyword evidence="7 12" id="KW-0573">Peptidoglycan synthesis</keyword>
<reference evidence="14 15" key="1">
    <citation type="submission" date="2020-08" db="EMBL/GenBank/DDBJ databases">
        <title>Bridging the membrane lipid divide: bacteria of the FCB group superphylum have the potential to synthesize archaeal ether lipids.</title>
        <authorList>
            <person name="Villanueva L."/>
            <person name="Von Meijenfeldt F.A.B."/>
            <person name="Westbye A.B."/>
            <person name="Yadav S."/>
            <person name="Hopmans E.C."/>
            <person name="Dutilh B.E."/>
            <person name="Sinninghe Damste J.S."/>
        </authorList>
    </citation>
    <scope>NUCLEOTIDE SEQUENCE [LARGE SCALE GENOMIC DNA]</scope>
    <source>
        <strain evidence="14">NIOZ-UU30</strain>
    </source>
</reference>
<evidence type="ECO:0000256" key="11">
    <source>
        <dbReference type="ARBA" id="ARBA00047527"/>
    </source>
</evidence>
<dbReference type="EC" id="2.5.1.7" evidence="12"/>
<feature type="binding site" evidence="12">
    <location>
        <begin position="22"/>
        <end position="23"/>
    </location>
    <ligand>
        <name>phosphoenolpyruvate</name>
        <dbReference type="ChEBI" id="CHEBI:58702"/>
    </ligand>
</feature>
<evidence type="ECO:0000256" key="8">
    <source>
        <dbReference type="ARBA" id="ARBA00023306"/>
    </source>
</evidence>
<comment type="caution">
    <text evidence="14">The sequence shown here is derived from an EMBL/GenBank/DDBJ whole genome shotgun (WGS) entry which is preliminary data.</text>
</comment>
<dbReference type="HAMAP" id="MF_00111">
    <property type="entry name" value="MurA"/>
    <property type="match status" value="1"/>
</dbReference>
<dbReference type="InterPro" id="IPR005750">
    <property type="entry name" value="UDP_GlcNAc_COvinyl_MurA"/>
</dbReference>
<dbReference type="GO" id="GO:0071555">
    <property type="term" value="P:cell wall organization"/>
    <property type="evidence" value="ECO:0007669"/>
    <property type="project" value="UniProtKB-KW"/>
</dbReference>
<dbReference type="GO" id="GO:0008760">
    <property type="term" value="F:UDP-N-acetylglucosamine 1-carboxyvinyltransferase activity"/>
    <property type="evidence" value="ECO:0007669"/>
    <property type="project" value="UniProtKB-UniRule"/>
</dbReference>
<evidence type="ECO:0000313" key="14">
    <source>
        <dbReference type="EMBL" id="MBC8361798.1"/>
    </source>
</evidence>
<evidence type="ECO:0000256" key="2">
    <source>
        <dbReference type="ARBA" id="ARBA00004752"/>
    </source>
</evidence>
<accession>A0A8J6NWA4</accession>
<dbReference type="GO" id="GO:0019277">
    <property type="term" value="P:UDP-N-acetylgalactosamine biosynthetic process"/>
    <property type="evidence" value="ECO:0007669"/>
    <property type="project" value="InterPro"/>
</dbReference>
<dbReference type="Proteomes" id="UP000603434">
    <property type="component" value="Unassembled WGS sequence"/>
</dbReference>
<sequence length="417" mass="44318">MDKIVIEGGRPLNGRVRISGAKNAALPILVSALLAEGWNTYTNVPDLKDIESAKQLLSHLGAEIETDNDTVRINTAGLCNHEAPYELVRKMRASILVLGPLVARFKKARVSLPGGCAIGARPINLHLKGLERLGAAIELEHGYVEASADRLIGNEIFFDIVTVTGTENLMMAAVLAEGTTVLRNAAREPEVVALADALNQMGAKIEGAGTAVVTIQGVAALRPVSIRVIPDRIEAGTFMVAAALTAGDVTLLDCNPHHLKAVIHKLSLTGAAISTEDDRIRVIGTDEIASVDVKTLPYPGFPTDMQAQFMVLMSVAKGASIISETIFENRFIHVGELKRMGADITVTGNSALVKGVPYLSGAPVMATDLRASASLVLAGLIAKNTTEVLRVYHLDRGYEALENKFAELGAAIKRVKS</sequence>
<organism evidence="14 15">
    <name type="scientific">Candidatus Desulfatibia profunda</name>
    <dbReference type="NCBI Taxonomy" id="2841695"/>
    <lineage>
        <taxon>Bacteria</taxon>
        <taxon>Pseudomonadati</taxon>
        <taxon>Thermodesulfobacteriota</taxon>
        <taxon>Desulfobacteria</taxon>
        <taxon>Desulfobacterales</taxon>
        <taxon>Desulfobacterales incertae sedis</taxon>
        <taxon>Candidatus Desulfatibia</taxon>
    </lineage>
</organism>
<dbReference type="InterPro" id="IPR013792">
    <property type="entry name" value="RNA3'P_cycl/enolpyr_Trfase_a/b"/>
</dbReference>
<comment type="function">
    <text evidence="12">Cell wall formation. Adds enolpyruvyl to UDP-N-acetylglucosamine.</text>
</comment>
<dbReference type="GO" id="GO:0008360">
    <property type="term" value="P:regulation of cell shape"/>
    <property type="evidence" value="ECO:0007669"/>
    <property type="project" value="UniProtKB-KW"/>
</dbReference>
<dbReference type="Pfam" id="PF00275">
    <property type="entry name" value="EPSP_synthase"/>
    <property type="match status" value="1"/>
</dbReference>
<dbReference type="GO" id="GO:0009252">
    <property type="term" value="P:peptidoglycan biosynthetic process"/>
    <property type="evidence" value="ECO:0007669"/>
    <property type="project" value="UniProtKB-UniRule"/>
</dbReference>
<keyword evidence="5 12" id="KW-0808">Transferase</keyword>
<comment type="similarity">
    <text evidence="10 12">Belongs to the EPSP synthase family. MurA subfamily.</text>
</comment>
<dbReference type="UniPathway" id="UPA00219"/>
<dbReference type="InterPro" id="IPR050068">
    <property type="entry name" value="MurA_subfamily"/>
</dbReference>
<feature type="modified residue" description="2-(S-cysteinyl)pyruvic acid O-phosphothioketal" evidence="12">
    <location>
        <position position="116"/>
    </location>
</feature>
<dbReference type="InterPro" id="IPR001986">
    <property type="entry name" value="Enolpyruvate_Tfrase_dom"/>
</dbReference>
<evidence type="ECO:0000259" key="13">
    <source>
        <dbReference type="Pfam" id="PF00275"/>
    </source>
</evidence>
<evidence type="ECO:0000256" key="6">
    <source>
        <dbReference type="ARBA" id="ARBA00022960"/>
    </source>
</evidence>
<dbReference type="SUPFAM" id="SSF55205">
    <property type="entry name" value="EPT/RTPC-like"/>
    <property type="match status" value="1"/>
</dbReference>
<dbReference type="NCBIfam" id="TIGR01072">
    <property type="entry name" value="murA"/>
    <property type="match status" value="1"/>
</dbReference>
<keyword evidence="6 12" id="KW-0133">Cell shape</keyword>
<feature type="active site" description="Proton donor" evidence="12">
    <location>
        <position position="116"/>
    </location>
</feature>
<gene>
    <name evidence="12 14" type="primary">murA</name>
    <name evidence="14" type="ORF">H8E23_10400</name>
</gene>
<keyword evidence="12" id="KW-0670">Pyruvate</keyword>
<dbReference type="Gene3D" id="3.65.10.10">
    <property type="entry name" value="Enolpyruvate transferase domain"/>
    <property type="match status" value="2"/>
</dbReference>
<dbReference type="FunFam" id="3.65.10.10:FF:000001">
    <property type="entry name" value="UDP-N-acetylglucosamine 1-carboxyvinyltransferase"/>
    <property type="match status" value="1"/>
</dbReference>
<feature type="binding site" evidence="12">
    <location>
        <position position="92"/>
    </location>
    <ligand>
        <name>UDP-N-acetyl-alpha-D-glucosamine</name>
        <dbReference type="ChEBI" id="CHEBI:57705"/>
    </ligand>
</feature>
<evidence type="ECO:0000256" key="9">
    <source>
        <dbReference type="ARBA" id="ARBA00023316"/>
    </source>
</evidence>
<comment type="catalytic activity">
    <reaction evidence="11 12">
        <text>phosphoenolpyruvate + UDP-N-acetyl-alpha-D-glucosamine = UDP-N-acetyl-3-O-(1-carboxyvinyl)-alpha-D-glucosamine + phosphate</text>
        <dbReference type="Rhea" id="RHEA:18681"/>
        <dbReference type="ChEBI" id="CHEBI:43474"/>
        <dbReference type="ChEBI" id="CHEBI:57705"/>
        <dbReference type="ChEBI" id="CHEBI:58702"/>
        <dbReference type="ChEBI" id="CHEBI:68483"/>
        <dbReference type="EC" id="2.5.1.7"/>
    </reaction>
</comment>
<dbReference type="InterPro" id="IPR036968">
    <property type="entry name" value="Enolpyruvate_Tfrase_sf"/>
</dbReference>
<keyword evidence="8 12" id="KW-0131">Cell cycle</keyword>
<feature type="binding site" evidence="12">
    <location>
        <position position="304"/>
    </location>
    <ligand>
        <name>UDP-N-acetyl-alpha-D-glucosamine</name>
        <dbReference type="ChEBI" id="CHEBI:57705"/>
    </ligand>
</feature>
<proteinExistence type="inferred from homology"/>
<evidence type="ECO:0000256" key="4">
    <source>
        <dbReference type="ARBA" id="ARBA00022618"/>
    </source>
</evidence>
<protein>
    <recommendedName>
        <fullName evidence="12">UDP-N-acetylglucosamine 1-carboxyvinyltransferase</fullName>
        <ecNumber evidence="12">2.5.1.7</ecNumber>
    </recommendedName>
    <alternativeName>
        <fullName evidence="12">Enoylpyruvate transferase</fullName>
    </alternativeName>
    <alternativeName>
        <fullName evidence="12">UDP-N-acetylglucosamine enolpyruvyl transferase</fullName>
        <shortName evidence="12">EPT</shortName>
    </alternativeName>
</protein>
<keyword evidence="3 12" id="KW-0963">Cytoplasm</keyword>
<keyword evidence="9 12" id="KW-0961">Cell wall biogenesis/degradation</keyword>
<dbReference type="EMBL" id="JACNJH010000152">
    <property type="protein sequence ID" value="MBC8361798.1"/>
    <property type="molecule type" value="Genomic_DNA"/>
</dbReference>
<evidence type="ECO:0000256" key="1">
    <source>
        <dbReference type="ARBA" id="ARBA00004496"/>
    </source>
</evidence>
<feature type="domain" description="Enolpyruvate transferase" evidence="13">
    <location>
        <begin position="7"/>
        <end position="404"/>
    </location>
</feature>
<dbReference type="PANTHER" id="PTHR43783">
    <property type="entry name" value="UDP-N-ACETYLGLUCOSAMINE 1-CARBOXYVINYLTRANSFERASE"/>
    <property type="match status" value="1"/>
</dbReference>